<sequence length="539" mass="55196">MICIPEWRKAILSCAVVVLPFVAGCGGGDDPGPITVPQCSGSACGPSGAETTPPVVTKLCPDALDYTTTYTGGAGSGEYVKVKFDTTKLTYQMQFLESSVPTSAGQVNNTRAGLTISGAFHHPTTLPTAEQNRCAFVLDSGATSDGAYAVTINRADPPMLFVGNGVVGGGIPGATIAYKGIDLGGPTPIGYVPSRTFDFYPFIGFIETETDFSKVAGNYNEVGIHLSPIGGGGQSAPGPIGWEPDVVNWNQTLNADGSCTITQGSDYSCQTTGTPWALRKNADGSADNVFVSNGLPNAFGVVSYPIAGQGQGGTIILLVSSQAKGIMIVGKLNGVRIPVVIRVGYTYVDPANPLASVADAEVGISMLSSATAIAANSLKGGYIGATSASACGLVTSPGTASFIPSPGPSFNPNVPHPDLPGKFVNGTFLTEAGTCNDGTAVSTMAANYTSTLFQGNTAAFIDPQTSSVTSQFALDYTQATPGRIKVTATQDFNAKGANGNVAIFSKGDTGWLVTAGNVYAMVVNNNKVNPFFTVGAFVQ</sequence>
<dbReference type="Proteomes" id="UP000214600">
    <property type="component" value="Unassembled WGS sequence"/>
</dbReference>
<evidence type="ECO:0008006" key="3">
    <source>
        <dbReference type="Google" id="ProtNLM"/>
    </source>
</evidence>
<accession>A0A228IIC4</accession>
<evidence type="ECO:0000313" key="2">
    <source>
        <dbReference type="Proteomes" id="UP000214600"/>
    </source>
</evidence>
<protein>
    <recommendedName>
        <fullName evidence="3">DUF2957 domain-containing protein</fullName>
    </recommendedName>
</protein>
<dbReference type="OrthoDB" id="8951775at2"/>
<proteinExistence type="predicted"/>
<dbReference type="EMBL" id="NKFA01000008">
    <property type="protein sequence ID" value="OXI41889.1"/>
    <property type="molecule type" value="Genomic_DNA"/>
</dbReference>
<evidence type="ECO:0000313" key="1">
    <source>
        <dbReference type="EMBL" id="OXI41889.1"/>
    </source>
</evidence>
<dbReference type="InterPro" id="IPR021340">
    <property type="entry name" value="DUF2957"/>
</dbReference>
<reference evidence="1 2" key="2">
    <citation type="submission" date="2017-08" db="EMBL/GenBank/DDBJ databases">
        <title>WGS of novel Burkholderia cepaca complex species.</title>
        <authorList>
            <person name="Lipuma J."/>
            <person name="Spilker T."/>
        </authorList>
    </citation>
    <scope>NUCLEOTIDE SEQUENCE [LARGE SCALE GENOMIC DNA]</scope>
    <source>
        <strain evidence="1 2">AU17325</strain>
    </source>
</reference>
<dbReference type="RefSeq" id="WP_089451979.1">
    <property type="nucleotide sequence ID" value="NZ_NKFA01000008.1"/>
</dbReference>
<comment type="caution">
    <text evidence="1">The sequence shown here is derived from an EMBL/GenBank/DDBJ whole genome shotgun (WGS) entry which is preliminary data.</text>
</comment>
<reference evidence="2" key="1">
    <citation type="submission" date="2017-06" db="EMBL/GenBank/DDBJ databases">
        <authorList>
            <person name="LiPuma J."/>
            <person name="Spilker T."/>
        </authorList>
    </citation>
    <scope>NUCLEOTIDE SEQUENCE [LARGE SCALE GENOMIC DNA]</scope>
    <source>
        <strain evidence="2">AU17325</strain>
    </source>
</reference>
<name>A0A228IIC4_9BURK</name>
<dbReference type="Pfam" id="PF11170">
    <property type="entry name" value="DUF2957"/>
    <property type="match status" value="1"/>
</dbReference>
<dbReference type="AlphaFoldDB" id="A0A228IIC4"/>
<gene>
    <name evidence="1" type="ORF">CFB84_21755</name>
</gene>
<organism evidence="1 2">
    <name type="scientific">Burkholderia aenigmatica</name>
    <dbReference type="NCBI Taxonomy" id="2015348"/>
    <lineage>
        <taxon>Bacteria</taxon>
        <taxon>Pseudomonadati</taxon>
        <taxon>Pseudomonadota</taxon>
        <taxon>Betaproteobacteria</taxon>
        <taxon>Burkholderiales</taxon>
        <taxon>Burkholderiaceae</taxon>
        <taxon>Burkholderia</taxon>
        <taxon>Burkholderia cepacia complex</taxon>
    </lineage>
</organism>